<sequence length="55" mass="5584">MPLRRGPGGPAPFDQPGVQGLDEEGVGAQGAARRRGRVAPPGWAAAVAGMSCLTW</sequence>
<reference evidence="2 3" key="1">
    <citation type="submission" date="2017-05" db="EMBL/GenBank/DDBJ databases">
        <title>Streptomyces alboflavus Genome sequencing and assembly.</title>
        <authorList>
            <person name="Wang Y."/>
            <person name="Du B."/>
            <person name="Ding Y."/>
            <person name="Liu H."/>
            <person name="Hou Q."/>
            <person name="Liu K."/>
            <person name="Wang C."/>
            <person name="Yao L."/>
        </authorList>
    </citation>
    <scope>NUCLEOTIDE SEQUENCE [LARGE SCALE GENOMIC DNA]</scope>
    <source>
        <strain evidence="2 3">MDJK44</strain>
    </source>
</reference>
<proteinExistence type="predicted"/>
<feature type="region of interest" description="Disordered" evidence="1">
    <location>
        <begin position="1"/>
        <end position="40"/>
    </location>
</feature>
<protein>
    <submittedName>
        <fullName evidence="2">Uncharacterized protein</fullName>
    </submittedName>
</protein>
<gene>
    <name evidence="2" type="ORF">SMD44_02746</name>
</gene>
<evidence type="ECO:0000313" key="2">
    <source>
        <dbReference type="EMBL" id="ARX83328.1"/>
    </source>
</evidence>
<evidence type="ECO:0000256" key="1">
    <source>
        <dbReference type="SAM" id="MobiDB-lite"/>
    </source>
</evidence>
<dbReference type="EMBL" id="CP021748">
    <property type="protein sequence ID" value="ARX83328.1"/>
    <property type="molecule type" value="Genomic_DNA"/>
</dbReference>
<dbReference type="AlphaFoldDB" id="A0A1Z1WAB4"/>
<keyword evidence="3" id="KW-1185">Reference proteome</keyword>
<dbReference type="Proteomes" id="UP000195880">
    <property type="component" value="Chromosome"/>
</dbReference>
<dbReference type="KEGG" id="salf:SMD44_02746"/>
<name>A0A1Z1WAB4_9ACTN</name>
<evidence type="ECO:0000313" key="3">
    <source>
        <dbReference type="Proteomes" id="UP000195880"/>
    </source>
</evidence>
<organism evidence="2 3">
    <name type="scientific">Streptomyces alboflavus</name>
    <dbReference type="NCBI Taxonomy" id="67267"/>
    <lineage>
        <taxon>Bacteria</taxon>
        <taxon>Bacillati</taxon>
        <taxon>Actinomycetota</taxon>
        <taxon>Actinomycetes</taxon>
        <taxon>Kitasatosporales</taxon>
        <taxon>Streptomycetaceae</taxon>
        <taxon>Streptomyces</taxon>
    </lineage>
</organism>
<accession>A0A1Z1WAB4</accession>